<feature type="compositionally biased region" description="Pro residues" evidence="1">
    <location>
        <begin position="342"/>
        <end position="354"/>
    </location>
</feature>
<proteinExistence type="predicted"/>
<dbReference type="EMBL" id="BMMZ01000015">
    <property type="protein sequence ID" value="GGL80326.1"/>
    <property type="molecule type" value="Genomic_DNA"/>
</dbReference>
<name>A0A917W9A0_9ACTN</name>
<evidence type="ECO:0000313" key="2">
    <source>
        <dbReference type="EMBL" id="GGL80326.1"/>
    </source>
</evidence>
<feature type="region of interest" description="Disordered" evidence="1">
    <location>
        <begin position="311"/>
        <end position="370"/>
    </location>
</feature>
<feature type="compositionally biased region" description="Basic and acidic residues" evidence="1">
    <location>
        <begin position="358"/>
        <end position="370"/>
    </location>
</feature>
<protein>
    <submittedName>
        <fullName evidence="2">Uncharacterized protein</fullName>
    </submittedName>
</protein>
<evidence type="ECO:0000256" key="1">
    <source>
        <dbReference type="SAM" id="MobiDB-lite"/>
    </source>
</evidence>
<comment type="caution">
    <text evidence="2">The sequence shown here is derived from an EMBL/GenBank/DDBJ whole genome shotgun (WGS) entry which is preliminary data.</text>
</comment>
<reference evidence="2" key="2">
    <citation type="submission" date="2020-09" db="EMBL/GenBank/DDBJ databases">
        <authorList>
            <person name="Sun Q."/>
            <person name="Zhou Y."/>
        </authorList>
    </citation>
    <scope>NUCLEOTIDE SEQUENCE</scope>
    <source>
        <strain evidence="2">CGMCC 4.7306</strain>
    </source>
</reference>
<organism evidence="2 3">
    <name type="scientific">Microlunatus endophyticus</name>
    <dbReference type="NCBI Taxonomy" id="1716077"/>
    <lineage>
        <taxon>Bacteria</taxon>
        <taxon>Bacillati</taxon>
        <taxon>Actinomycetota</taxon>
        <taxon>Actinomycetes</taxon>
        <taxon>Propionibacteriales</taxon>
        <taxon>Propionibacteriaceae</taxon>
        <taxon>Microlunatus</taxon>
    </lineage>
</organism>
<dbReference type="AlphaFoldDB" id="A0A917W9A0"/>
<evidence type="ECO:0000313" key="3">
    <source>
        <dbReference type="Proteomes" id="UP000613840"/>
    </source>
</evidence>
<dbReference type="RefSeq" id="WP_188897755.1">
    <property type="nucleotide sequence ID" value="NZ_BMMZ01000015.1"/>
</dbReference>
<sequence length="370" mass="41379">MSVWQAFAERVQELADRRVCVSTEDFGGLRNVDTINRIADGLGRDRLHVVAVARPFHRQLPSAWQERIKSHGTIRYSDWLNAVLGEDPRDDSYRRFWRSNDLAGVLRAWRHAVPAGRFHVVVSDESDHGHLLRIFEALLGLPDHFLELQPAVNASLDAGAVELLRQFNQRFQHGNWPTDLYRRLIQEGLNKGFQTGAPDPAAARIPPLPDWALDRVHDLTATRIATMRQAGVVIHGDPATLQPPGSYRTSAEAVALDEPTMISITTMVDGLMTMVEAAESAKSPAARTAPLEHAAAAELAAELVQRGKRRLRRSLQLRRQRPSAPTSHRRSADRDRRQQDPRPNPGPHPGPQRPIPTNDDRKAPMSAARE</sequence>
<accession>A0A917W9A0</accession>
<gene>
    <name evidence="2" type="ORF">GCM10011575_43270</name>
</gene>
<feature type="compositionally biased region" description="Basic and acidic residues" evidence="1">
    <location>
        <begin position="330"/>
        <end position="340"/>
    </location>
</feature>
<feature type="compositionally biased region" description="Basic residues" evidence="1">
    <location>
        <begin position="311"/>
        <end position="329"/>
    </location>
</feature>
<keyword evidence="3" id="KW-1185">Reference proteome</keyword>
<dbReference type="Proteomes" id="UP000613840">
    <property type="component" value="Unassembled WGS sequence"/>
</dbReference>
<reference evidence="2" key="1">
    <citation type="journal article" date="2014" name="Int. J. Syst. Evol. Microbiol.">
        <title>Complete genome sequence of Corynebacterium casei LMG S-19264T (=DSM 44701T), isolated from a smear-ripened cheese.</title>
        <authorList>
            <consortium name="US DOE Joint Genome Institute (JGI-PGF)"/>
            <person name="Walter F."/>
            <person name="Albersmeier A."/>
            <person name="Kalinowski J."/>
            <person name="Ruckert C."/>
        </authorList>
    </citation>
    <scope>NUCLEOTIDE SEQUENCE</scope>
    <source>
        <strain evidence="2">CGMCC 4.7306</strain>
    </source>
</reference>